<evidence type="ECO:0000256" key="1">
    <source>
        <dbReference type="SAM" id="Phobius"/>
    </source>
</evidence>
<proteinExistence type="predicted"/>
<comment type="caution">
    <text evidence="2">The sequence shown here is derived from an EMBL/GenBank/DDBJ whole genome shotgun (WGS) entry which is preliminary data.</text>
</comment>
<protein>
    <submittedName>
        <fullName evidence="2">Uncharacterized protein</fullName>
    </submittedName>
</protein>
<dbReference type="AlphaFoldDB" id="A0A8X7QC19"/>
<reference evidence="2 3" key="1">
    <citation type="submission" date="2020-02" db="EMBL/GenBank/DDBJ databases">
        <authorList>
            <person name="Ma Q."/>
            <person name="Huang Y."/>
            <person name="Song X."/>
            <person name="Pei D."/>
        </authorList>
    </citation>
    <scope>NUCLEOTIDE SEQUENCE [LARGE SCALE GENOMIC DNA]</scope>
    <source>
        <strain evidence="2">Sxm20200214</strain>
        <tissue evidence="2">Leaf</tissue>
    </source>
</reference>
<dbReference type="Proteomes" id="UP000886595">
    <property type="component" value="Unassembled WGS sequence"/>
</dbReference>
<keyword evidence="1" id="KW-0812">Transmembrane</keyword>
<keyword evidence="1" id="KW-0472">Membrane</keyword>
<gene>
    <name evidence="2" type="ORF">Bca52824_072387</name>
</gene>
<evidence type="ECO:0000313" key="3">
    <source>
        <dbReference type="Proteomes" id="UP000886595"/>
    </source>
</evidence>
<evidence type="ECO:0000313" key="2">
    <source>
        <dbReference type="EMBL" id="KAG2265308.1"/>
    </source>
</evidence>
<keyword evidence="1" id="KW-1133">Transmembrane helix</keyword>
<sequence length="86" mass="9437">MKKMDGDRNNPPAVSTMMIALIIMFTTLRPMLIPPDVLNVSLPKTGMTQADFQVITSSKKEFLTVKQYSVCACSRGGFSTSQETCS</sequence>
<accession>A0A8X7QC19</accession>
<feature type="transmembrane region" description="Helical" evidence="1">
    <location>
        <begin position="12"/>
        <end position="32"/>
    </location>
</feature>
<name>A0A8X7QC19_BRACI</name>
<dbReference type="EMBL" id="JAAMPC010000014">
    <property type="protein sequence ID" value="KAG2265308.1"/>
    <property type="molecule type" value="Genomic_DNA"/>
</dbReference>
<dbReference type="OrthoDB" id="1057175at2759"/>
<organism evidence="2 3">
    <name type="scientific">Brassica carinata</name>
    <name type="common">Ethiopian mustard</name>
    <name type="synonym">Abyssinian cabbage</name>
    <dbReference type="NCBI Taxonomy" id="52824"/>
    <lineage>
        <taxon>Eukaryota</taxon>
        <taxon>Viridiplantae</taxon>
        <taxon>Streptophyta</taxon>
        <taxon>Embryophyta</taxon>
        <taxon>Tracheophyta</taxon>
        <taxon>Spermatophyta</taxon>
        <taxon>Magnoliopsida</taxon>
        <taxon>eudicotyledons</taxon>
        <taxon>Gunneridae</taxon>
        <taxon>Pentapetalae</taxon>
        <taxon>rosids</taxon>
        <taxon>malvids</taxon>
        <taxon>Brassicales</taxon>
        <taxon>Brassicaceae</taxon>
        <taxon>Brassiceae</taxon>
        <taxon>Brassica</taxon>
    </lineage>
</organism>
<keyword evidence="3" id="KW-1185">Reference proteome</keyword>